<feature type="transmembrane region" description="Helical" evidence="2">
    <location>
        <begin position="231"/>
        <end position="255"/>
    </location>
</feature>
<evidence type="ECO:0000313" key="3">
    <source>
        <dbReference type="EMBL" id="KAK1754778.1"/>
    </source>
</evidence>
<keyword evidence="2" id="KW-1133">Transmembrane helix</keyword>
<feature type="compositionally biased region" description="Polar residues" evidence="1">
    <location>
        <begin position="621"/>
        <end position="634"/>
    </location>
</feature>
<accession>A0AAJ0BAM3</accession>
<sequence length="675" mass="73894">MSPFLGADGGFGGWLESRGDGGGFGGGQRSANMSGNGGVFQSAANNSATQQMFFNEFRFAAAKSIRTSTIILATFNTIAAFATAVGILFDGYYRQKRNCRTFSFRRNGFSFVPEGEVFPLVLSLCIVVQGITFAVAQSTGLDALIGTGCTLMGQLMFPAVFLAPYTQLVFGIEMAIRALRKDQPFAPRAKWTVTICLAIIGLLTLINFLVANFDRAPNFCLTSLFWFVAHWSTGCFALLAGIVSTLLVCVAIIFIRLTRSIKIEVTARVSASRTVYYLALAIVSNTFLIPYFFYMSFIDPRGGPDALNLAMVASVVANVTGLMTGGLYLFLKSNTISTIGPRDKVGEYQRRKMKYKIRRADDPDPDGHMLNYVRGQRNVRRVDSEASLISLEKEEEFLDENRRPASSVYEEPIPNPLRSHSVYPMPKMPRAPEPAQFSAMGHIRKRSFSRRFTSGLRSSKSSVTLLPATTYSPNSSNVDLEGLKPPPSMRNLVSGRHRRDSSLVSSATVQIGLRLSSVDDMPPITNNKVVVDTKVYHLDCPKVRDKEKDSPVGGRPMAITTPISSPTEASTVIDDTPKRNPVKDKRMKTLPPVPNPNGTSDDVSDDDDDNDDEPEVKENEITLSPNVYSPQSPTKAKIPSPKGVGFTVPSTSDATAKRSNSSRSQTKATPKPDWI</sequence>
<dbReference type="EMBL" id="MU839835">
    <property type="protein sequence ID" value="KAK1754778.1"/>
    <property type="molecule type" value="Genomic_DNA"/>
</dbReference>
<feature type="transmembrane region" description="Helical" evidence="2">
    <location>
        <begin position="114"/>
        <end position="135"/>
    </location>
</feature>
<feature type="compositionally biased region" description="Polar residues" evidence="1">
    <location>
        <begin position="648"/>
        <end position="668"/>
    </location>
</feature>
<feature type="transmembrane region" description="Helical" evidence="2">
    <location>
        <begin position="191"/>
        <end position="211"/>
    </location>
</feature>
<comment type="caution">
    <text evidence="3">The sequence shown here is derived from an EMBL/GenBank/DDBJ whole genome shotgun (WGS) entry which is preliminary data.</text>
</comment>
<dbReference type="Proteomes" id="UP001239445">
    <property type="component" value="Unassembled WGS sequence"/>
</dbReference>
<evidence type="ECO:0000256" key="1">
    <source>
        <dbReference type="SAM" id="MobiDB-lite"/>
    </source>
</evidence>
<feature type="compositionally biased region" description="Basic and acidic residues" evidence="1">
    <location>
        <begin position="575"/>
        <end position="584"/>
    </location>
</feature>
<proteinExistence type="predicted"/>
<feature type="compositionally biased region" description="Polar residues" evidence="1">
    <location>
        <begin position="561"/>
        <end position="570"/>
    </location>
</feature>
<keyword evidence="2" id="KW-0812">Transmembrane</keyword>
<organism evidence="3 4">
    <name type="scientific">Echria macrotheca</name>
    <dbReference type="NCBI Taxonomy" id="438768"/>
    <lineage>
        <taxon>Eukaryota</taxon>
        <taxon>Fungi</taxon>
        <taxon>Dikarya</taxon>
        <taxon>Ascomycota</taxon>
        <taxon>Pezizomycotina</taxon>
        <taxon>Sordariomycetes</taxon>
        <taxon>Sordariomycetidae</taxon>
        <taxon>Sordariales</taxon>
        <taxon>Schizotheciaceae</taxon>
        <taxon>Echria</taxon>
    </lineage>
</organism>
<feature type="transmembrane region" description="Helical" evidence="2">
    <location>
        <begin position="306"/>
        <end position="331"/>
    </location>
</feature>
<reference evidence="3" key="1">
    <citation type="submission" date="2023-06" db="EMBL/GenBank/DDBJ databases">
        <title>Genome-scale phylogeny and comparative genomics of the fungal order Sordariales.</title>
        <authorList>
            <consortium name="Lawrence Berkeley National Laboratory"/>
            <person name="Hensen N."/>
            <person name="Bonometti L."/>
            <person name="Westerberg I."/>
            <person name="Brannstrom I.O."/>
            <person name="Guillou S."/>
            <person name="Cros-Aarteil S."/>
            <person name="Calhoun S."/>
            <person name="Haridas S."/>
            <person name="Kuo A."/>
            <person name="Mondo S."/>
            <person name="Pangilinan J."/>
            <person name="Riley R."/>
            <person name="Labutti K."/>
            <person name="Andreopoulos B."/>
            <person name="Lipzen A."/>
            <person name="Chen C."/>
            <person name="Yanf M."/>
            <person name="Daum C."/>
            <person name="Ng V."/>
            <person name="Clum A."/>
            <person name="Steindorff A."/>
            <person name="Ohm R."/>
            <person name="Martin F."/>
            <person name="Silar P."/>
            <person name="Natvig D."/>
            <person name="Lalanne C."/>
            <person name="Gautier V."/>
            <person name="Ament-Velasquez S.L."/>
            <person name="Kruys A."/>
            <person name="Hutchinson M.I."/>
            <person name="Powell A.J."/>
            <person name="Barry K."/>
            <person name="Miller A.N."/>
            <person name="Grigoriev I.V."/>
            <person name="Debuchy R."/>
            <person name="Gladieux P."/>
            <person name="Thoren M.H."/>
            <person name="Johannesson H."/>
        </authorList>
    </citation>
    <scope>NUCLEOTIDE SEQUENCE</scope>
    <source>
        <strain evidence="3">PSN4</strain>
    </source>
</reference>
<feature type="region of interest" description="Disordered" evidence="1">
    <location>
        <begin position="542"/>
        <end position="675"/>
    </location>
</feature>
<feature type="compositionally biased region" description="Acidic residues" evidence="1">
    <location>
        <begin position="602"/>
        <end position="615"/>
    </location>
</feature>
<keyword evidence="4" id="KW-1185">Reference proteome</keyword>
<name>A0AAJ0BAM3_9PEZI</name>
<feature type="transmembrane region" description="Helical" evidence="2">
    <location>
        <begin position="275"/>
        <end position="294"/>
    </location>
</feature>
<feature type="transmembrane region" description="Helical" evidence="2">
    <location>
        <begin position="70"/>
        <end position="93"/>
    </location>
</feature>
<keyword evidence="2" id="KW-0472">Membrane</keyword>
<evidence type="ECO:0000313" key="4">
    <source>
        <dbReference type="Proteomes" id="UP001239445"/>
    </source>
</evidence>
<protein>
    <submittedName>
        <fullName evidence="3">Uncharacterized protein</fullName>
    </submittedName>
</protein>
<evidence type="ECO:0000256" key="2">
    <source>
        <dbReference type="SAM" id="Phobius"/>
    </source>
</evidence>
<dbReference type="AlphaFoldDB" id="A0AAJ0BAM3"/>
<feature type="transmembrane region" description="Helical" evidence="2">
    <location>
        <begin position="155"/>
        <end position="179"/>
    </location>
</feature>
<gene>
    <name evidence="3" type="ORF">QBC47DRAFT_226079</name>
</gene>